<proteinExistence type="predicted"/>
<dbReference type="Pfam" id="PF03446">
    <property type="entry name" value="NAD_binding_2"/>
    <property type="match status" value="1"/>
</dbReference>
<organism evidence="6 7">
    <name type="scientific">Thalassobaculum fulvum</name>
    <dbReference type="NCBI Taxonomy" id="1633335"/>
    <lineage>
        <taxon>Bacteria</taxon>
        <taxon>Pseudomonadati</taxon>
        <taxon>Pseudomonadota</taxon>
        <taxon>Alphaproteobacteria</taxon>
        <taxon>Rhodospirillales</taxon>
        <taxon>Thalassobaculaceae</taxon>
        <taxon>Thalassobaculum</taxon>
    </lineage>
</organism>
<keyword evidence="7" id="KW-1185">Reference proteome</keyword>
<evidence type="ECO:0000313" key="6">
    <source>
        <dbReference type="EMBL" id="GHD39052.1"/>
    </source>
</evidence>
<dbReference type="Gene3D" id="1.10.1040.10">
    <property type="entry name" value="N-(1-d-carboxylethyl)-l-norvaline Dehydrogenase, domain 2"/>
    <property type="match status" value="1"/>
</dbReference>
<keyword evidence="1" id="KW-0560">Oxidoreductase</keyword>
<dbReference type="InterPro" id="IPR029154">
    <property type="entry name" value="HIBADH-like_NADP-bd"/>
</dbReference>
<dbReference type="EMBL" id="BMZS01000001">
    <property type="protein sequence ID" value="GHD39052.1"/>
    <property type="molecule type" value="Genomic_DNA"/>
</dbReference>
<protein>
    <submittedName>
        <fullName evidence="6">2-hydroxy-3-oxopropionate reductase</fullName>
    </submittedName>
</protein>
<reference evidence="6" key="2">
    <citation type="submission" date="2020-09" db="EMBL/GenBank/DDBJ databases">
        <authorList>
            <person name="Sun Q."/>
            <person name="Kim S."/>
        </authorList>
    </citation>
    <scope>NUCLEOTIDE SEQUENCE</scope>
    <source>
        <strain evidence="6">KCTC 42651</strain>
    </source>
</reference>
<dbReference type="Gene3D" id="3.40.50.720">
    <property type="entry name" value="NAD(P)-binding Rossmann-like Domain"/>
    <property type="match status" value="1"/>
</dbReference>
<feature type="active site" evidence="3">
    <location>
        <position position="175"/>
    </location>
</feature>
<name>A0A918XM41_9PROT</name>
<comment type="caution">
    <text evidence="6">The sequence shown here is derived from an EMBL/GenBank/DDBJ whole genome shotgun (WGS) entry which is preliminary data.</text>
</comment>
<evidence type="ECO:0000313" key="7">
    <source>
        <dbReference type="Proteomes" id="UP000630353"/>
    </source>
</evidence>
<dbReference type="AlphaFoldDB" id="A0A918XM41"/>
<feature type="domain" description="3-hydroxyisobutyrate dehydrogenase-like NAD-binding" evidence="5">
    <location>
        <begin position="169"/>
        <end position="282"/>
    </location>
</feature>
<dbReference type="PANTHER" id="PTHR43060:SF15">
    <property type="entry name" value="3-HYDROXYISOBUTYRATE DEHYDROGENASE-LIKE 1, MITOCHONDRIAL-RELATED"/>
    <property type="match status" value="1"/>
</dbReference>
<reference evidence="6" key="1">
    <citation type="journal article" date="2014" name="Int. J. Syst. Evol. Microbiol.">
        <title>Complete genome sequence of Corynebacterium casei LMG S-19264T (=DSM 44701T), isolated from a smear-ripened cheese.</title>
        <authorList>
            <consortium name="US DOE Joint Genome Institute (JGI-PGF)"/>
            <person name="Walter F."/>
            <person name="Albersmeier A."/>
            <person name="Kalinowski J."/>
            <person name="Ruckert C."/>
        </authorList>
    </citation>
    <scope>NUCLEOTIDE SEQUENCE</scope>
    <source>
        <strain evidence="6">KCTC 42651</strain>
    </source>
</reference>
<sequence length="301" mass="30980">MADKLRIGFAGVGLMGHGMAKNLIEKGFPVTVLGHRNRRPVDDLKARGALEAVTPKALAEVSDAVVLCLPNSAVVEAVVLGPDGILEAARPGFVLADASTAEPESTKRVGAALAARGAAMLDAPLTMTPKEAEAGILNVLVGGEAAVLERMRPAFEAYARNVFHVGPLGAGHSLKLINNFMSMTMSAMVAEAAVTARAAGVDLGKLREVVSAGAVNSGMFQKIMAYAVDGDASGLQFAMANARKDVGYYAAMAAANGLPSPFGTAALQLYTLACSTGHGEQHVPLLVDVMAELGGLKEKSE</sequence>
<evidence type="ECO:0000256" key="1">
    <source>
        <dbReference type="ARBA" id="ARBA00023002"/>
    </source>
</evidence>
<dbReference type="InterPro" id="IPR015815">
    <property type="entry name" value="HIBADH-related"/>
</dbReference>
<evidence type="ECO:0000256" key="3">
    <source>
        <dbReference type="PIRSR" id="PIRSR000103-1"/>
    </source>
</evidence>
<dbReference type="InterPro" id="IPR006115">
    <property type="entry name" value="6PGDH_NADP-bd"/>
</dbReference>
<feature type="domain" description="6-phosphogluconate dehydrogenase NADP-binding" evidence="4">
    <location>
        <begin position="6"/>
        <end position="166"/>
    </location>
</feature>
<dbReference type="GO" id="GO:0050661">
    <property type="term" value="F:NADP binding"/>
    <property type="evidence" value="ECO:0007669"/>
    <property type="project" value="InterPro"/>
</dbReference>
<evidence type="ECO:0000259" key="5">
    <source>
        <dbReference type="Pfam" id="PF14833"/>
    </source>
</evidence>
<evidence type="ECO:0000259" key="4">
    <source>
        <dbReference type="Pfam" id="PF03446"/>
    </source>
</evidence>
<dbReference type="Pfam" id="PF14833">
    <property type="entry name" value="NAD_binding_11"/>
    <property type="match status" value="1"/>
</dbReference>
<dbReference type="SUPFAM" id="SSF51735">
    <property type="entry name" value="NAD(P)-binding Rossmann-fold domains"/>
    <property type="match status" value="1"/>
</dbReference>
<dbReference type="PIRSF" id="PIRSF000103">
    <property type="entry name" value="HIBADH"/>
    <property type="match status" value="1"/>
</dbReference>
<dbReference type="GO" id="GO:0016491">
    <property type="term" value="F:oxidoreductase activity"/>
    <property type="evidence" value="ECO:0007669"/>
    <property type="project" value="UniProtKB-KW"/>
</dbReference>
<dbReference type="InterPro" id="IPR036291">
    <property type="entry name" value="NAD(P)-bd_dom_sf"/>
</dbReference>
<accession>A0A918XM41</accession>
<gene>
    <name evidence="6" type="ORF">GCM10017083_00480</name>
</gene>
<dbReference type="SUPFAM" id="SSF48179">
    <property type="entry name" value="6-phosphogluconate dehydrogenase C-terminal domain-like"/>
    <property type="match status" value="1"/>
</dbReference>
<evidence type="ECO:0000256" key="2">
    <source>
        <dbReference type="ARBA" id="ARBA00023027"/>
    </source>
</evidence>
<dbReference type="GO" id="GO:0051287">
    <property type="term" value="F:NAD binding"/>
    <property type="evidence" value="ECO:0007669"/>
    <property type="project" value="InterPro"/>
</dbReference>
<dbReference type="Proteomes" id="UP000630353">
    <property type="component" value="Unassembled WGS sequence"/>
</dbReference>
<keyword evidence="2" id="KW-0520">NAD</keyword>
<dbReference type="PANTHER" id="PTHR43060">
    <property type="entry name" value="3-HYDROXYISOBUTYRATE DEHYDROGENASE-LIKE 1, MITOCHONDRIAL-RELATED"/>
    <property type="match status" value="1"/>
</dbReference>
<dbReference type="InterPro" id="IPR013328">
    <property type="entry name" value="6PGD_dom2"/>
</dbReference>
<dbReference type="RefSeq" id="WP_189986904.1">
    <property type="nucleotide sequence ID" value="NZ_BMZS01000001.1"/>
</dbReference>
<dbReference type="InterPro" id="IPR008927">
    <property type="entry name" value="6-PGluconate_DH-like_C_sf"/>
</dbReference>